<dbReference type="AlphaFoldDB" id="A0A3R9IJ56"/>
<proteinExistence type="predicted"/>
<name>A0A3R9IJ56_STRCR</name>
<dbReference type="RefSeq" id="WP_125390861.1">
    <property type="nucleotide sequence ID" value="NZ_RJNA01000026.1"/>
</dbReference>
<evidence type="ECO:0000313" key="2">
    <source>
        <dbReference type="Proteomes" id="UP000282617"/>
    </source>
</evidence>
<organism evidence="1 2">
    <name type="scientific">Streptococcus cristatus</name>
    <dbReference type="NCBI Taxonomy" id="45634"/>
    <lineage>
        <taxon>Bacteria</taxon>
        <taxon>Bacillati</taxon>
        <taxon>Bacillota</taxon>
        <taxon>Bacilli</taxon>
        <taxon>Lactobacillales</taxon>
        <taxon>Streptococcaceae</taxon>
        <taxon>Streptococcus</taxon>
    </lineage>
</organism>
<sequence>MEFTLNLDLLQFMRKLTEPLEIYIGNSDYKEYVRETLEIAGRFIDRLSESDPDFLYGRLENLDEEDILTYSELDKKTDPAVWRCIDAFIALVVYQSYKAVGQRYLPQTIECVDEDTLEDYFIHYKQLVSSYSDIARRTKWLEEEAYVSDFSVSPYLEFLFEE</sequence>
<reference evidence="1 2" key="1">
    <citation type="submission" date="2018-11" db="EMBL/GenBank/DDBJ databases">
        <title>Species Designations Belie Phenotypic and Genotypic Heterogeneity in Oral Streptococci.</title>
        <authorList>
            <person name="Velsko I."/>
        </authorList>
    </citation>
    <scope>NUCLEOTIDE SEQUENCE [LARGE SCALE GENOMIC DNA]</scope>
    <source>
        <strain evidence="1 2">BCC51</strain>
    </source>
</reference>
<dbReference type="InterPro" id="IPR025674">
    <property type="entry name" value="Imm6"/>
</dbReference>
<protein>
    <submittedName>
        <fullName evidence="1">Uncharacterized protein</fullName>
    </submittedName>
</protein>
<dbReference type="Proteomes" id="UP000282617">
    <property type="component" value="Unassembled WGS sequence"/>
</dbReference>
<dbReference type="Pfam" id="PF14434">
    <property type="entry name" value="Imm6"/>
    <property type="match status" value="1"/>
</dbReference>
<evidence type="ECO:0000313" key="1">
    <source>
        <dbReference type="EMBL" id="RSI40647.1"/>
    </source>
</evidence>
<accession>A0A3R9IJ56</accession>
<gene>
    <name evidence="1" type="ORF">D8872_09890</name>
</gene>
<comment type="caution">
    <text evidence="1">The sequence shown here is derived from an EMBL/GenBank/DDBJ whole genome shotgun (WGS) entry which is preliminary data.</text>
</comment>
<dbReference type="EMBL" id="RJNA01000026">
    <property type="protein sequence ID" value="RSI40647.1"/>
    <property type="molecule type" value="Genomic_DNA"/>
</dbReference>